<reference evidence="6" key="1">
    <citation type="submission" date="2015-07" db="EMBL/GenBank/DDBJ databases">
        <title>Genome sequencing project for genomic taxonomy and phylogenomics of Bacillus-like bacteria.</title>
        <authorList>
            <person name="Liu B."/>
            <person name="Wang J."/>
            <person name="Zhu Y."/>
            <person name="Liu G."/>
            <person name="Chen Q."/>
            <person name="Chen Z."/>
            <person name="Lan J."/>
            <person name="Che J."/>
            <person name="Ge C."/>
            <person name="Shi H."/>
            <person name="Pan Z."/>
            <person name="Liu X."/>
        </authorList>
    </citation>
    <scope>NUCLEOTIDE SEQUENCE [LARGE SCALE GENOMIC DNA]</scope>
    <source>
        <strain evidence="6">DSM 9887</strain>
    </source>
</reference>
<evidence type="ECO:0000313" key="4">
    <source>
        <dbReference type="EMBL" id="GED71436.1"/>
    </source>
</evidence>
<dbReference type="Proteomes" id="UP000036834">
    <property type="component" value="Unassembled WGS sequence"/>
</dbReference>
<keyword evidence="2" id="KW-0732">Signal</keyword>
<dbReference type="Proteomes" id="UP000319578">
    <property type="component" value="Unassembled WGS sequence"/>
</dbReference>
<dbReference type="EMBL" id="BJON01000021">
    <property type="protein sequence ID" value="GED71436.1"/>
    <property type="molecule type" value="Genomic_DNA"/>
</dbReference>
<dbReference type="InterPro" id="IPR019606">
    <property type="entry name" value="GerMN"/>
</dbReference>
<accession>A0A0K9YJL1</accession>
<dbReference type="EMBL" id="LGIQ01000016">
    <property type="protein sequence ID" value="KNB68928.1"/>
    <property type="molecule type" value="Genomic_DNA"/>
</dbReference>
<reference evidence="4 7" key="3">
    <citation type="submission" date="2019-06" db="EMBL/GenBank/DDBJ databases">
        <title>Whole genome shotgun sequence of Brevibacillus reuszeri NBRC 15719.</title>
        <authorList>
            <person name="Hosoyama A."/>
            <person name="Uohara A."/>
            <person name="Ohji S."/>
            <person name="Ichikawa N."/>
        </authorList>
    </citation>
    <scope>NUCLEOTIDE SEQUENCE [LARGE SCALE GENOMIC DNA]</scope>
    <source>
        <strain evidence="4 7">NBRC 15719</strain>
    </source>
</reference>
<feature type="domain" description="GerMN" evidence="3">
    <location>
        <begin position="55"/>
        <end position="163"/>
    </location>
</feature>
<proteinExistence type="predicted"/>
<feature type="chain" id="PRO_5005533312" evidence="2">
    <location>
        <begin position="25"/>
        <end position="182"/>
    </location>
</feature>
<dbReference type="Pfam" id="PF10646">
    <property type="entry name" value="Germane"/>
    <property type="match status" value="1"/>
</dbReference>
<feature type="compositionally biased region" description="Low complexity" evidence="1">
    <location>
        <begin position="23"/>
        <end position="37"/>
    </location>
</feature>
<evidence type="ECO:0000256" key="2">
    <source>
        <dbReference type="SAM" id="SignalP"/>
    </source>
</evidence>
<evidence type="ECO:0000313" key="7">
    <source>
        <dbReference type="Proteomes" id="UP000319578"/>
    </source>
</evidence>
<comment type="caution">
    <text evidence="5">The sequence shown here is derived from an EMBL/GenBank/DDBJ whole genome shotgun (WGS) entry which is preliminary data.</text>
</comment>
<gene>
    <name evidence="5" type="ORF">ADS79_30855</name>
    <name evidence="4" type="ORF">BRE01_51380</name>
</gene>
<sequence length="182" mass="20423">MKKSRLIWMAALAMVLMAGCGQKAAPAPQPTTPVEQPSGSTPSTPEPKLTKQNITVYYSDSDLMDLQKEEQEVSFAEDIEKYKKTLTMLEKPQKTEEHFPLWKDFHYHSVTFDKGTLTIDADSKNQYNLGAGGEGMALTALLKTFFQYAEVQKIVILEDGKKTESLMGHVEITDPFTRDSLK</sequence>
<reference evidence="5" key="2">
    <citation type="submission" date="2015-07" db="EMBL/GenBank/DDBJ databases">
        <title>MeaNS - Measles Nucleotide Surveillance Program.</title>
        <authorList>
            <person name="Tran T."/>
            <person name="Druce J."/>
        </authorList>
    </citation>
    <scope>NUCLEOTIDE SEQUENCE</scope>
    <source>
        <strain evidence="5">DSM 9887</strain>
    </source>
</reference>
<dbReference type="OrthoDB" id="1954033at2"/>
<protein>
    <submittedName>
        <fullName evidence="5">Spore gernimation protein</fullName>
    </submittedName>
</protein>
<organism evidence="5 6">
    <name type="scientific">Brevibacillus reuszeri</name>
    <dbReference type="NCBI Taxonomy" id="54915"/>
    <lineage>
        <taxon>Bacteria</taxon>
        <taxon>Bacillati</taxon>
        <taxon>Bacillota</taxon>
        <taxon>Bacilli</taxon>
        <taxon>Bacillales</taxon>
        <taxon>Paenibacillaceae</taxon>
        <taxon>Brevibacillus</taxon>
    </lineage>
</organism>
<evidence type="ECO:0000256" key="1">
    <source>
        <dbReference type="SAM" id="MobiDB-lite"/>
    </source>
</evidence>
<dbReference type="RefSeq" id="WP_049742308.1">
    <property type="nucleotide sequence ID" value="NZ_BJON01000021.1"/>
</dbReference>
<dbReference type="AlphaFoldDB" id="A0A0K9YJL1"/>
<feature type="region of interest" description="Disordered" evidence="1">
    <location>
        <begin position="23"/>
        <end position="50"/>
    </location>
</feature>
<name>A0A0K9YJL1_9BACL</name>
<feature type="signal peptide" evidence="2">
    <location>
        <begin position="1"/>
        <end position="24"/>
    </location>
</feature>
<dbReference type="PROSITE" id="PS51257">
    <property type="entry name" value="PROKAR_LIPOPROTEIN"/>
    <property type="match status" value="1"/>
</dbReference>
<evidence type="ECO:0000313" key="5">
    <source>
        <dbReference type="EMBL" id="KNB68928.1"/>
    </source>
</evidence>
<evidence type="ECO:0000259" key="3">
    <source>
        <dbReference type="Pfam" id="PF10646"/>
    </source>
</evidence>
<dbReference type="PATRIC" id="fig|54915.3.peg.5867"/>
<dbReference type="STRING" id="54915.ADS79_30855"/>
<evidence type="ECO:0000313" key="6">
    <source>
        <dbReference type="Proteomes" id="UP000036834"/>
    </source>
</evidence>
<keyword evidence="7" id="KW-1185">Reference proteome</keyword>